<reference evidence="2 3" key="1">
    <citation type="submission" date="2021-12" db="EMBL/GenBank/DDBJ databases">
        <title>Genome sequence of Kibdelosporangium philippinense ATCC 49844.</title>
        <authorList>
            <person name="Fedorov E.A."/>
            <person name="Omeragic M."/>
            <person name="Shalygina K.F."/>
            <person name="Maclea K.S."/>
        </authorList>
    </citation>
    <scope>NUCLEOTIDE SEQUENCE [LARGE SCALE GENOMIC DNA]</scope>
    <source>
        <strain evidence="2 3">ATCC 49844</strain>
    </source>
</reference>
<dbReference type="Proteomes" id="UP001521150">
    <property type="component" value="Unassembled WGS sequence"/>
</dbReference>
<organism evidence="2 3">
    <name type="scientific">Kibdelosporangium philippinense</name>
    <dbReference type="NCBI Taxonomy" id="211113"/>
    <lineage>
        <taxon>Bacteria</taxon>
        <taxon>Bacillati</taxon>
        <taxon>Actinomycetota</taxon>
        <taxon>Actinomycetes</taxon>
        <taxon>Pseudonocardiales</taxon>
        <taxon>Pseudonocardiaceae</taxon>
        <taxon>Kibdelosporangium</taxon>
    </lineage>
</organism>
<accession>A0ABS8Z6Y4</accession>
<evidence type="ECO:0000259" key="1">
    <source>
        <dbReference type="Pfam" id="PF13193"/>
    </source>
</evidence>
<proteinExistence type="predicted"/>
<evidence type="ECO:0000313" key="2">
    <source>
        <dbReference type="EMBL" id="MCE7003646.1"/>
    </source>
</evidence>
<dbReference type="Gene3D" id="3.30.300.30">
    <property type="match status" value="1"/>
</dbReference>
<comment type="caution">
    <text evidence="2">The sequence shown here is derived from an EMBL/GenBank/DDBJ whole genome shotgun (WGS) entry which is preliminary data.</text>
</comment>
<feature type="domain" description="AMP-binding enzyme C-terminal" evidence="1">
    <location>
        <begin position="16"/>
        <end position="87"/>
    </location>
</feature>
<evidence type="ECO:0000313" key="3">
    <source>
        <dbReference type="Proteomes" id="UP001521150"/>
    </source>
</evidence>
<dbReference type="EMBL" id="JAJVCN010000001">
    <property type="protein sequence ID" value="MCE7003646.1"/>
    <property type="molecule type" value="Genomic_DNA"/>
</dbReference>
<dbReference type="PANTHER" id="PTHR45527:SF1">
    <property type="entry name" value="FATTY ACID SYNTHASE"/>
    <property type="match status" value="1"/>
</dbReference>
<dbReference type="RefSeq" id="WP_233725221.1">
    <property type="nucleotide sequence ID" value="NZ_JAJVCN010000001.1"/>
</dbReference>
<keyword evidence="3" id="KW-1185">Reference proteome</keyword>
<dbReference type="InterPro" id="IPR025110">
    <property type="entry name" value="AMP-bd_C"/>
</dbReference>
<dbReference type="SUPFAM" id="SSF56801">
    <property type="entry name" value="Acetyl-CoA synthetase-like"/>
    <property type="match status" value="1"/>
</dbReference>
<dbReference type="PANTHER" id="PTHR45527">
    <property type="entry name" value="NONRIBOSOMAL PEPTIDE SYNTHETASE"/>
    <property type="match status" value="1"/>
</dbReference>
<gene>
    <name evidence="2" type="ORF">LWC34_12535</name>
</gene>
<dbReference type="InterPro" id="IPR045851">
    <property type="entry name" value="AMP-bd_C_sf"/>
</dbReference>
<sequence>MDNQIKIRGYRVELGEIEAAIRKHPAVADVVVVASPRTGDTELVALYTGEPVTTGELTRLLREHLPIYMVPHRYQHQDSFPLNVNGKFDRLALSRQA</sequence>
<protein>
    <recommendedName>
        <fullName evidence="1">AMP-binding enzyme C-terminal domain-containing protein</fullName>
    </recommendedName>
</protein>
<dbReference type="Pfam" id="PF13193">
    <property type="entry name" value="AMP-binding_C"/>
    <property type="match status" value="1"/>
</dbReference>
<name>A0ABS8Z6Y4_9PSEU</name>